<evidence type="ECO:0000313" key="3">
    <source>
        <dbReference type="EMBL" id="JAD74638.1"/>
    </source>
</evidence>
<dbReference type="InterPro" id="IPR040383">
    <property type="entry name" value="HAKAI/CBLL2"/>
</dbReference>
<evidence type="ECO:0000259" key="2">
    <source>
        <dbReference type="PROSITE" id="PS00028"/>
    </source>
</evidence>
<dbReference type="AlphaFoldDB" id="A0A0A9CJN5"/>
<feature type="region of interest" description="Disordered" evidence="1">
    <location>
        <begin position="327"/>
        <end position="352"/>
    </location>
</feature>
<feature type="region of interest" description="Disordered" evidence="1">
    <location>
        <begin position="42"/>
        <end position="179"/>
    </location>
</feature>
<reference evidence="3" key="1">
    <citation type="submission" date="2014-09" db="EMBL/GenBank/DDBJ databases">
        <authorList>
            <person name="Magalhaes I.L.F."/>
            <person name="Oliveira U."/>
            <person name="Santos F.R."/>
            <person name="Vidigal T.H.D.A."/>
            <person name="Brescovit A.D."/>
            <person name="Santos A.J."/>
        </authorList>
    </citation>
    <scope>NUCLEOTIDE SEQUENCE</scope>
    <source>
        <tissue evidence="3">Shoot tissue taken approximately 20 cm above the soil surface</tissue>
    </source>
</reference>
<dbReference type="GO" id="GO:0016567">
    <property type="term" value="P:protein ubiquitination"/>
    <property type="evidence" value="ECO:0007669"/>
    <property type="project" value="InterPro"/>
</dbReference>
<dbReference type="InterPro" id="IPR013087">
    <property type="entry name" value="Znf_C2H2_type"/>
</dbReference>
<feature type="compositionally biased region" description="Pro residues" evidence="1">
    <location>
        <begin position="332"/>
        <end position="341"/>
    </location>
</feature>
<dbReference type="GO" id="GO:0061630">
    <property type="term" value="F:ubiquitin protein ligase activity"/>
    <property type="evidence" value="ECO:0007669"/>
    <property type="project" value="InterPro"/>
</dbReference>
<dbReference type="EMBL" id="GBRH01223257">
    <property type="protein sequence ID" value="JAD74638.1"/>
    <property type="molecule type" value="Transcribed_RNA"/>
</dbReference>
<feature type="compositionally biased region" description="Polar residues" evidence="1">
    <location>
        <begin position="50"/>
        <end position="70"/>
    </location>
</feature>
<organism evidence="3">
    <name type="scientific">Arundo donax</name>
    <name type="common">Giant reed</name>
    <name type="synonym">Donax arundinaceus</name>
    <dbReference type="NCBI Taxonomy" id="35708"/>
    <lineage>
        <taxon>Eukaryota</taxon>
        <taxon>Viridiplantae</taxon>
        <taxon>Streptophyta</taxon>
        <taxon>Embryophyta</taxon>
        <taxon>Tracheophyta</taxon>
        <taxon>Spermatophyta</taxon>
        <taxon>Magnoliopsida</taxon>
        <taxon>Liliopsida</taxon>
        <taxon>Poales</taxon>
        <taxon>Poaceae</taxon>
        <taxon>PACMAD clade</taxon>
        <taxon>Arundinoideae</taxon>
        <taxon>Arundineae</taxon>
        <taxon>Arundo</taxon>
    </lineage>
</organism>
<feature type="compositionally biased region" description="Polar residues" evidence="1">
    <location>
        <begin position="343"/>
        <end position="352"/>
    </location>
</feature>
<evidence type="ECO:0000256" key="1">
    <source>
        <dbReference type="SAM" id="MobiDB-lite"/>
    </source>
</evidence>
<accession>A0A0A9CJN5</accession>
<dbReference type="PANTHER" id="PTHR13480">
    <property type="entry name" value="E3 UBIQUITIN-PROTEIN LIGASE HAKAI-RELATED"/>
    <property type="match status" value="1"/>
</dbReference>
<proteinExistence type="predicted"/>
<reference evidence="3" key="2">
    <citation type="journal article" date="2015" name="Data Brief">
        <title>Shoot transcriptome of the giant reed, Arundo donax.</title>
        <authorList>
            <person name="Barrero R.A."/>
            <person name="Guerrero F.D."/>
            <person name="Moolhuijzen P."/>
            <person name="Goolsby J.A."/>
            <person name="Tidwell J."/>
            <person name="Bellgard S.E."/>
            <person name="Bellgard M.I."/>
        </authorList>
    </citation>
    <scope>NUCLEOTIDE SEQUENCE</scope>
    <source>
        <tissue evidence="3">Shoot tissue taken approximately 20 cm above the soil surface</tissue>
    </source>
</reference>
<sequence length="352" mass="38373">MKMMEGIFICAAPMCLKSFLKKADFESHVPEAHANLLQTNVEKEERNESDAPNISCASAGDTQRQSQMPEMSTARAPPRPGVSPTSASHMQDREERSRYHQSGEQTPLRPQMLANPPSFHGRHSYPPGDTQAENNPPQGFDRPYNWSSQSHQENPGAGTPLRQESDHSTQDKQQMMPNAPFMFPPIPHQPNFMMPMNMNQPLMPNASFNYPPLQQDGNSQYFGTPFQMQLPDAGSDQGSMLGIQPSPGPLSFPEGLQRPWPMGLMGNPFQSMALGQGMADGSGDPQGVGGMAFMQAGFGGIPDGSMNPGMPGQADRGILAQMPMPMQMQMSLPPPPPPTQPPSGAQQSFKRT</sequence>
<dbReference type="GO" id="GO:0030155">
    <property type="term" value="P:regulation of cell adhesion"/>
    <property type="evidence" value="ECO:0007669"/>
    <property type="project" value="TreeGrafter"/>
</dbReference>
<dbReference type="PANTHER" id="PTHR13480:SF0">
    <property type="entry name" value="E3 UBIQUITIN-PROTEIN LIGASE HAKAI"/>
    <property type="match status" value="1"/>
</dbReference>
<dbReference type="PROSITE" id="PS00028">
    <property type="entry name" value="ZINC_FINGER_C2H2_1"/>
    <property type="match status" value="1"/>
</dbReference>
<protein>
    <recommendedName>
        <fullName evidence="2">C2H2-type domain-containing protein</fullName>
    </recommendedName>
</protein>
<feature type="domain" description="C2H2-type" evidence="2">
    <location>
        <begin position="10"/>
        <end position="33"/>
    </location>
</feature>
<name>A0A0A9CJN5_ARUDO</name>